<evidence type="ECO:0000256" key="1">
    <source>
        <dbReference type="ARBA" id="ARBA00023002"/>
    </source>
</evidence>
<dbReference type="RefSeq" id="WP_267991144.1">
    <property type="nucleotide sequence ID" value="NZ_JAPJZI010000001.1"/>
</dbReference>
<dbReference type="SUPFAM" id="SSF51905">
    <property type="entry name" value="FAD/NAD(P)-binding domain"/>
    <property type="match status" value="1"/>
</dbReference>
<evidence type="ECO:0000259" key="2">
    <source>
        <dbReference type="Pfam" id="PF07992"/>
    </source>
</evidence>
<sequence length="415" mass="44235">MSGEHLDHADIVIVGAGPAGLSAAVRLRRRGLGRVVVLDREPSAGGIPRHCGHYPFGVREFGRLMKGPAYARRNVAYTRAAGVEVITGATVTALGEGPVLTLSMADGVRSISASRVLLSTGVRETSRAQRMIGGTKPAGVISTGALQGLVHLQSLRPFCRPVVLGTELVSFSALMTCRHLGIRPVAMIEPNGMTTARAPAGIFPRLLGIPLLLGTQIEEIRGRDRVEAVVVRRRSGSTQTIEADGVIVSGQFRPEAALLKNSHLRIDPGTGGPQVDQYGRCSDPNYFAAGNMLHPVETAGWCWREGQAVADAIADSLEGRIPLPEGALRLAIEPDPLKYVVPQVIVPGEGTAPLGRLQIRLSKPARGRLVLTAANGDTTMLDRVDNRPERRIIVPIKRLKAVDAGEARIAIEEGR</sequence>
<dbReference type="Pfam" id="PF07992">
    <property type="entry name" value="Pyr_redox_2"/>
    <property type="match status" value="1"/>
</dbReference>
<dbReference type="PANTHER" id="PTHR42949:SF3">
    <property type="entry name" value="ANAEROBIC GLYCEROL-3-PHOSPHATE DEHYDROGENASE SUBUNIT B"/>
    <property type="match status" value="1"/>
</dbReference>
<proteinExistence type="predicted"/>
<protein>
    <submittedName>
        <fullName evidence="3">FAD/NAD(P)-binding oxidoreductase</fullName>
    </submittedName>
</protein>
<dbReference type="EMBL" id="JAPJZI010000001">
    <property type="protein sequence ID" value="MDA5399723.1"/>
    <property type="molecule type" value="Genomic_DNA"/>
</dbReference>
<dbReference type="PRINTS" id="PR00469">
    <property type="entry name" value="PNDRDTASEII"/>
</dbReference>
<feature type="domain" description="FAD/NAD(P)-binding" evidence="2">
    <location>
        <begin position="10"/>
        <end position="298"/>
    </location>
</feature>
<dbReference type="InterPro" id="IPR051691">
    <property type="entry name" value="Metab_Enz_Cyan_OpOx_G3PDH"/>
</dbReference>
<reference evidence="3" key="1">
    <citation type="submission" date="2022-11" db="EMBL/GenBank/DDBJ databases">
        <title>Draft genome sequence of Hoeflea poritis E7-10 and Hoeflea prorocentri PM5-8, separated from scleractinian coral Porites lutea and marine dinoflagellate.</title>
        <authorList>
            <person name="Zhang G."/>
            <person name="Wei Q."/>
            <person name="Cai L."/>
        </authorList>
    </citation>
    <scope>NUCLEOTIDE SEQUENCE</scope>
    <source>
        <strain evidence="3">PM5-8</strain>
    </source>
</reference>
<dbReference type="PANTHER" id="PTHR42949">
    <property type="entry name" value="ANAEROBIC GLYCEROL-3-PHOSPHATE DEHYDROGENASE SUBUNIT B"/>
    <property type="match status" value="1"/>
</dbReference>
<dbReference type="GO" id="GO:0016491">
    <property type="term" value="F:oxidoreductase activity"/>
    <property type="evidence" value="ECO:0007669"/>
    <property type="project" value="UniProtKB-KW"/>
</dbReference>
<gene>
    <name evidence="3" type="ORF">OQ273_14165</name>
</gene>
<name>A0A9X3UJD0_9HYPH</name>
<dbReference type="AlphaFoldDB" id="A0A9X3UJD0"/>
<keyword evidence="4" id="KW-1185">Reference proteome</keyword>
<accession>A0A9X3UJD0</accession>
<dbReference type="Proteomes" id="UP001151234">
    <property type="component" value="Unassembled WGS sequence"/>
</dbReference>
<evidence type="ECO:0000313" key="4">
    <source>
        <dbReference type="Proteomes" id="UP001151234"/>
    </source>
</evidence>
<comment type="caution">
    <text evidence="3">The sequence shown here is derived from an EMBL/GenBank/DDBJ whole genome shotgun (WGS) entry which is preliminary data.</text>
</comment>
<organism evidence="3 4">
    <name type="scientific">Hoeflea prorocentri</name>
    <dbReference type="NCBI Taxonomy" id="1922333"/>
    <lineage>
        <taxon>Bacteria</taxon>
        <taxon>Pseudomonadati</taxon>
        <taxon>Pseudomonadota</taxon>
        <taxon>Alphaproteobacteria</taxon>
        <taxon>Hyphomicrobiales</taxon>
        <taxon>Rhizobiaceae</taxon>
        <taxon>Hoeflea</taxon>
    </lineage>
</organism>
<dbReference type="InterPro" id="IPR023753">
    <property type="entry name" value="FAD/NAD-binding_dom"/>
</dbReference>
<keyword evidence="1" id="KW-0560">Oxidoreductase</keyword>
<dbReference type="PRINTS" id="PR00368">
    <property type="entry name" value="FADPNR"/>
</dbReference>
<dbReference type="Gene3D" id="3.50.50.60">
    <property type="entry name" value="FAD/NAD(P)-binding domain"/>
    <property type="match status" value="2"/>
</dbReference>
<evidence type="ECO:0000313" key="3">
    <source>
        <dbReference type="EMBL" id="MDA5399723.1"/>
    </source>
</evidence>
<dbReference type="InterPro" id="IPR036188">
    <property type="entry name" value="FAD/NAD-bd_sf"/>
</dbReference>